<dbReference type="InterPro" id="IPR008979">
    <property type="entry name" value="Galactose-bd-like_sf"/>
</dbReference>
<protein>
    <submittedName>
        <fullName evidence="3">Uncharacterized protein</fullName>
    </submittedName>
</protein>
<dbReference type="Gene3D" id="2.60.120.260">
    <property type="entry name" value="Galactose-binding domain-like"/>
    <property type="match status" value="1"/>
</dbReference>
<dbReference type="EMBL" id="CP042433">
    <property type="protein sequence ID" value="QEC57909.1"/>
    <property type="molecule type" value="Genomic_DNA"/>
</dbReference>
<dbReference type="InterPro" id="IPR013320">
    <property type="entry name" value="ConA-like_dom_sf"/>
</dbReference>
<evidence type="ECO:0000313" key="3">
    <source>
        <dbReference type="EMBL" id="QEC57909.1"/>
    </source>
</evidence>
<dbReference type="NCBIfam" id="NF045579">
    <property type="entry name" value="rhamnoside_JR"/>
    <property type="match status" value="1"/>
</dbReference>
<reference evidence="3 4" key="1">
    <citation type="journal article" date="2015" name="Int. J. Syst. Evol. Microbiol.">
        <title>Flavisolibacter ginsenosidimutans sp. nov., with ginsenoside-converting activity isolated from soil used for cultivating ginseng.</title>
        <authorList>
            <person name="Zhao Y."/>
            <person name="Liu Q."/>
            <person name="Kang M.S."/>
            <person name="Jin F."/>
            <person name="Yu H."/>
            <person name="Im W.T."/>
        </authorList>
    </citation>
    <scope>NUCLEOTIDE SEQUENCE [LARGE SCALE GENOMIC DNA]</scope>
    <source>
        <strain evidence="3 4">Gsoil 636</strain>
    </source>
</reference>
<name>A0A5B8UNW1_9BACT</name>
<dbReference type="OrthoDB" id="9761519at2"/>
<dbReference type="PANTHER" id="PTHR43817">
    <property type="entry name" value="GLYCOSYL HYDROLASE"/>
    <property type="match status" value="1"/>
</dbReference>
<evidence type="ECO:0000313" key="4">
    <source>
        <dbReference type="Proteomes" id="UP000321204"/>
    </source>
</evidence>
<evidence type="ECO:0000256" key="1">
    <source>
        <dbReference type="ARBA" id="ARBA00022729"/>
    </source>
</evidence>
<keyword evidence="4" id="KW-1185">Reference proteome</keyword>
<dbReference type="PANTHER" id="PTHR43817:SF1">
    <property type="entry name" value="HYDROLASE, FAMILY 43, PUTATIVE (AFU_ORTHOLOGUE AFUA_3G01660)-RELATED"/>
    <property type="match status" value="1"/>
</dbReference>
<dbReference type="GO" id="GO:0005975">
    <property type="term" value="P:carbohydrate metabolic process"/>
    <property type="evidence" value="ECO:0007669"/>
    <property type="project" value="UniProtKB-ARBA"/>
</dbReference>
<accession>A0A5B8UNW1</accession>
<sequence>MTDRRSFLKNAVLSSTGLLVLPLLSFDEKRFESKAINGNLEEGFLHPPASARPQAYWMWMNGHITKRGITLDLQTMKDMGLAGAFVYNTNEGVPQGPVVYGSEEWTDLLLHATSEAQRLGLKLFMHNSPGFSSTGGAKVYPEMSMQELTWSEKVVQSNGLIDLQLPQPFTKLNYYKDAFVIAYPSLAAEINAAQNKLVSASLNGKEIDKELLRSKEPSTFVELLPVAKEAALLQLEFAAPFEAKAITVKRLAAFSQAGFNAEYNHPLSLLLQCSNDGKNFETVCTINMPLLRYMNAPGAQSFPAVKAKYFRLLSKEAVRLIVVELHAAPRLQGWPGKINFTETNGREDEQMLAKEDIIDPASVINITDKLGADGRLLWNAPAGYWTILRIGHTCTGAQTVSSPDGAKGLEIDKFSKEAVDGYFGLYLDTLLQKLKPFIPQTFSGIFIDSWEVGKQNWSVNFPTEFIQRCGYDIVPWLPTLTGRIVQNTNDTEKFLWDLRRTQASLVADNYYGRFKERCAAYSLQLYAQPNGDGVFDSLEVGKNLEEPMAEFWVRNVPGTLNVCKQAVSIAHGYGRKIVAAEAYTGMPQTSHWTEYPYALKTQGDYIYSLGINCFVFHVFVHQPYTTGFPGMTMGPYGTHFDRNSTWAKQAKSWVAYLCRTQYLLQQGLPVADVCYFKGEDVSSGIPDVNYVNPPVPRTLAGDVIGPDVLLKQMRVEEGKIVFPDGMSYGVMILAPLKKISIKILQRLKELLEAGMTLVVSVKPEDTPGLKDGNAATIINELWNNLDGQSVKKRSVGKGEIYWNKPFEEILNELKIYPDFTFTSRNADAAIHYTHRKLSEGDLYFISNHLRRMESIVCSFRVSNKTTEIWNPQTGEIQKAALYSFDEERTNVPLELEPAGSLFVLFRKNDKGPLFDSVLQNGVEIISTKPFHATPQNLCEATFNNFTITLWIKPDVPSEHPKGILIFPPEGELVYGFNHAACGLAAGQDGVRVYERTKGPNRDAIPVIAHAQAIEGWTHLALLYAGGKPSLFINGKLAAEGKSSGKIVHPGLHTPPTDEAFSAYFEGAQTKAELISEALSADRIYGLYKRGLPPPEGPSAVTVFQTQKGEVKARIFANDSYQMKSNGQTKPFEVKHCKTFAVERPWRVKFLSAYPGPSSIVLEKLISLHKHSNFDVRHFSGTAVYQTSFSFFEKNLSAEQRILLHLGRVECMAEVKLNGKDLGIFWKEPFVVDITTAIRFGKNDLEVEVTNLWPNRMIGDEYLPAENEYDGNGFIKKFPRWYLQNNPKQGARKAFSAWKPFKKTDPLLEAGLLGPVMLIMGVELHLL</sequence>
<keyword evidence="2" id="KW-0378">Hydrolase</keyword>
<dbReference type="Proteomes" id="UP000321204">
    <property type="component" value="Chromosome"/>
</dbReference>
<proteinExistence type="predicted"/>
<dbReference type="SUPFAM" id="SSF49899">
    <property type="entry name" value="Concanavalin A-like lectins/glucanases"/>
    <property type="match status" value="1"/>
</dbReference>
<dbReference type="Pfam" id="PF17132">
    <property type="entry name" value="Glyco_hydro_106"/>
    <property type="match status" value="1"/>
</dbReference>
<evidence type="ECO:0000256" key="2">
    <source>
        <dbReference type="ARBA" id="ARBA00022801"/>
    </source>
</evidence>
<dbReference type="RefSeq" id="WP_146790722.1">
    <property type="nucleotide sequence ID" value="NZ_BAABIO010000003.1"/>
</dbReference>
<gene>
    <name evidence="3" type="ORF">FSB75_19030</name>
</gene>
<dbReference type="Gene3D" id="2.60.120.200">
    <property type="match status" value="1"/>
</dbReference>
<keyword evidence="1" id="KW-0732">Signal</keyword>
<dbReference type="SUPFAM" id="SSF49785">
    <property type="entry name" value="Galactose-binding domain-like"/>
    <property type="match status" value="1"/>
</dbReference>
<dbReference type="KEGG" id="fgg:FSB75_19030"/>
<organism evidence="3 4">
    <name type="scientific">Flavisolibacter ginsenosidimutans</name>
    <dbReference type="NCBI Taxonomy" id="661481"/>
    <lineage>
        <taxon>Bacteria</taxon>
        <taxon>Pseudomonadati</taxon>
        <taxon>Bacteroidota</taxon>
        <taxon>Chitinophagia</taxon>
        <taxon>Chitinophagales</taxon>
        <taxon>Chitinophagaceae</taxon>
        <taxon>Flavisolibacter</taxon>
    </lineage>
</organism>
<dbReference type="Pfam" id="PF13385">
    <property type="entry name" value="Laminin_G_3"/>
    <property type="match status" value="1"/>
</dbReference>
<dbReference type="GO" id="GO:0004553">
    <property type="term" value="F:hydrolase activity, hydrolyzing O-glycosyl compounds"/>
    <property type="evidence" value="ECO:0007669"/>
    <property type="project" value="UniProtKB-ARBA"/>
</dbReference>